<dbReference type="CDD" id="cd00438">
    <property type="entry name" value="cupin_RmlC"/>
    <property type="match status" value="1"/>
</dbReference>
<dbReference type="GO" id="GO:0008830">
    <property type="term" value="F:dTDP-4-dehydrorhamnose 3,5-epimerase activity"/>
    <property type="evidence" value="ECO:0007669"/>
    <property type="project" value="UniProtKB-UniRule"/>
</dbReference>
<accession>A0A7V5CSH8</accession>
<organism evidence="8">
    <name type="scientific">Acidobacterium capsulatum</name>
    <dbReference type="NCBI Taxonomy" id="33075"/>
    <lineage>
        <taxon>Bacteria</taxon>
        <taxon>Pseudomonadati</taxon>
        <taxon>Acidobacteriota</taxon>
        <taxon>Terriglobia</taxon>
        <taxon>Terriglobales</taxon>
        <taxon>Acidobacteriaceae</taxon>
        <taxon>Acidobacterium</taxon>
    </lineage>
</organism>
<dbReference type="EC" id="5.1.3.13" evidence="3 7"/>
<dbReference type="AlphaFoldDB" id="A0A7V5CSH8"/>
<evidence type="ECO:0000313" key="8">
    <source>
        <dbReference type="EMBL" id="HGY93527.1"/>
    </source>
</evidence>
<dbReference type="PANTHER" id="PTHR21047">
    <property type="entry name" value="DTDP-6-DEOXY-D-GLUCOSE-3,5 EPIMERASE"/>
    <property type="match status" value="1"/>
</dbReference>
<evidence type="ECO:0000256" key="4">
    <source>
        <dbReference type="ARBA" id="ARBA00019595"/>
    </source>
</evidence>
<dbReference type="GO" id="GO:0005829">
    <property type="term" value="C:cytosol"/>
    <property type="evidence" value="ECO:0007669"/>
    <property type="project" value="TreeGrafter"/>
</dbReference>
<comment type="subunit">
    <text evidence="7">Homodimer.</text>
</comment>
<evidence type="ECO:0000256" key="3">
    <source>
        <dbReference type="ARBA" id="ARBA00012098"/>
    </source>
</evidence>
<comment type="catalytic activity">
    <reaction evidence="1 7">
        <text>dTDP-4-dehydro-6-deoxy-alpha-D-glucose = dTDP-4-dehydro-beta-L-rhamnose</text>
        <dbReference type="Rhea" id="RHEA:16969"/>
        <dbReference type="ChEBI" id="CHEBI:57649"/>
        <dbReference type="ChEBI" id="CHEBI:62830"/>
        <dbReference type="EC" id="5.1.3.13"/>
    </reaction>
</comment>
<dbReference type="NCBIfam" id="TIGR01221">
    <property type="entry name" value="rmlC"/>
    <property type="match status" value="1"/>
</dbReference>
<comment type="similarity">
    <text evidence="7">Belongs to the dTDP-4-dehydrorhamnose 3,5-epimerase family.</text>
</comment>
<comment type="caution">
    <text evidence="8">The sequence shown here is derived from an EMBL/GenBank/DDBJ whole genome shotgun (WGS) entry which is preliminary data.</text>
</comment>
<evidence type="ECO:0000256" key="2">
    <source>
        <dbReference type="ARBA" id="ARBA00001997"/>
    </source>
</evidence>
<protein>
    <recommendedName>
        <fullName evidence="4 7">dTDP-4-dehydrorhamnose 3,5-epimerase</fullName>
        <ecNumber evidence="3 7">5.1.3.13</ecNumber>
    </recommendedName>
    <alternativeName>
        <fullName evidence="7">Thymidine diphospho-4-keto-rhamnose 3,5-epimerase</fullName>
    </alternativeName>
</protein>
<feature type="site" description="Participates in a stacking interaction with the thymidine ring of dTDP-4-oxo-6-deoxyglucose" evidence="6">
    <location>
        <position position="138"/>
    </location>
</feature>
<dbReference type="GO" id="GO:0019305">
    <property type="term" value="P:dTDP-rhamnose biosynthetic process"/>
    <property type="evidence" value="ECO:0007669"/>
    <property type="project" value="UniProtKB-UniRule"/>
</dbReference>
<dbReference type="PANTHER" id="PTHR21047:SF2">
    <property type="entry name" value="THYMIDINE DIPHOSPHO-4-KETO-RHAMNOSE 3,5-EPIMERASE"/>
    <property type="match status" value="1"/>
</dbReference>
<comment type="pathway">
    <text evidence="7">Carbohydrate biosynthesis; dTDP-L-rhamnose biosynthesis.</text>
</comment>
<dbReference type="UniPathway" id="UPA00124"/>
<evidence type="ECO:0000256" key="6">
    <source>
        <dbReference type="PIRSR" id="PIRSR600888-3"/>
    </source>
</evidence>
<dbReference type="Pfam" id="PF00908">
    <property type="entry name" value="dTDP_sugar_isom"/>
    <property type="match status" value="1"/>
</dbReference>
<evidence type="ECO:0000256" key="1">
    <source>
        <dbReference type="ARBA" id="ARBA00001298"/>
    </source>
</evidence>
<gene>
    <name evidence="8" type="primary">rfbC</name>
    <name evidence="8" type="ORF">ENW50_02385</name>
</gene>
<sequence length="183" mass="20352">MSMEMTPTALPEVLLIRPRIFRDDRGSFWETWNERTIAEAGLPAEWKQDNTSVSKKNVVRGIHYQILQPQGKLVRAATGRILDVAVDLRRSSPNFGKHIAVELSGDDSAMLWIPVGFGHAFVALTDDARVAYKVTDYYSPAGERTILWNDPEIGIEWPISAEDALVSAKDAVGKRLADAEVFA</sequence>
<evidence type="ECO:0000256" key="7">
    <source>
        <dbReference type="RuleBase" id="RU364069"/>
    </source>
</evidence>
<dbReference type="InterPro" id="IPR011051">
    <property type="entry name" value="RmlC_Cupin_sf"/>
</dbReference>
<dbReference type="EMBL" id="DTKL01000015">
    <property type="protein sequence ID" value="HGY93527.1"/>
    <property type="molecule type" value="Genomic_DNA"/>
</dbReference>
<dbReference type="InterPro" id="IPR014710">
    <property type="entry name" value="RmlC-like_jellyroll"/>
</dbReference>
<feature type="active site" description="Proton donor" evidence="5">
    <location>
        <position position="132"/>
    </location>
</feature>
<proteinExistence type="inferred from homology"/>
<dbReference type="InterPro" id="IPR000888">
    <property type="entry name" value="RmlC-like"/>
</dbReference>
<evidence type="ECO:0000256" key="5">
    <source>
        <dbReference type="PIRSR" id="PIRSR600888-1"/>
    </source>
</evidence>
<feature type="active site" description="Proton acceptor" evidence="5">
    <location>
        <position position="63"/>
    </location>
</feature>
<name>A0A7V5CSH8_9BACT</name>
<dbReference type="Gene3D" id="2.60.120.10">
    <property type="entry name" value="Jelly Rolls"/>
    <property type="match status" value="1"/>
</dbReference>
<comment type="function">
    <text evidence="2 7">Catalyzes the epimerization of the C3' and C5'positions of dTDP-6-deoxy-D-xylo-4-hexulose, forming dTDP-6-deoxy-L-lyxo-4-hexulose.</text>
</comment>
<dbReference type="GO" id="GO:0000271">
    <property type="term" value="P:polysaccharide biosynthetic process"/>
    <property type="evidence" value="ECO:0007669"/>
    <property type="project" value="TreeGrafter"/>
</dbReference>
<dbReference type="SUPFAM" id="SSF51182">
    <property type="entry name" value="RmlC-like cupins"/>
    <property type="match status" value="1"/>
</dbReference>
<reference evidence="8" key="1">
    <citation type="journal article" date="2020" name="mSystems">
        <title>Genome- and Community-Level Interaction Insights into Carbon Utilization and Element Cycling Functions of Hydrothermarchaeota in Hydrothermal Sediment.</title>
        <authorList>
            <person name="Zhou Z."/>
            <person name="Liu Y."/>
            <person name="Xu W."/>
            <person name="Pan J."/>
            <person name="Luo Z.H."/>
            <person name="Li M."/>
        </authorList>
    </citation>
    <scope>NUCLEOTIDE SEQUENCE [LARGE SCALE GENOMIC DNA]</scope>
    <source>
        <strain evidence="8">SpSt-855</strain>
    </source>
</reference>
<keyword evidence="7 8" id="KW-0413">Isomerase</keyword>